<evidence type="ECO:0000256" key="6">
    <source>
        <dbReference type="ARBA" id="ARBA00022777"/>
    </source>
</evidence>
<dbReference type="GO" id="GO:0008654">
    <property type="term" value="P:phospholipid biosynthetic process"/>
    <property type="evidence" value="ECO:0007669"/>
    <property type="project" value="UniProtKB-KW"/>
</dbReference>
<keyword evidence="6 13" id="KW-0418">Kinase</keyword>
<evidence type="ECO:0000313" key="13">
    <source>
        <dbReference type="EMBL" id="TXD89934.1"/>
    </source>
</evidence>
<name>A0A5C6ZKQ3_9FLAO</name>
<dbReference type="SUPFAM" id="SSF111331">
    <property type="entry name" value="NAD kinase/diacylglycerol kinase-like"/>
    <property type="match status" value="1"/>
</dbReference>
<dbReference type="InterPro" id="IPR005218">
    <property type="entry name" value="Diacylglycerol/lipid_kinase"/>
</dbReference>
<dbReference type="GO" id="GO:0005886">
    <property type="term" value="C:plasma membrane"/>
    <property type="evidence" value="ECO:0007669"/>
    <property type="project" value="TreeGrafter"/>
</dbReference>
<dbReference type="Proteomes" id="UP000321578">
    <property type="component" value="Unassembled WGS sequence"/>
</dbReference>
<dbReference type="RefSeq" id="WP_147085879.1">
    <property type="nucleotide sequence ID" value="NZ_VORM01000028.1"/>
</dbReference>
<reference evidence="13 14" key="1">
    <citation type="submission" date="2019-08" db="EMBL/GenBank/DDBJ databases">
        <title>Genomes of Subsaximicrobium wynnwilliamsii strains.</title>
        <authorList>
            <person name="Bowman J.P."/>
        </authorList>
    </citation>
    <scope>NUCLEOTIDE SEQUENCE [LARGE SCALE GENOMIC DNA]</scope>
    <source>
        <strain evidence="13 14">2-80-2</strain>
    </source>
</reference>
<evidence type="ECO:0000259" key="12">
    <source>
        <dbReference type="PROSITE" id="PS50146"/>
    </source>
</evidence>
<feature type="domain" description="DAGKc" evidence="12">
    <location>
        <begin position="2"/>
        <end position="132"/>
    </location>
</feature>
<dbReference type="Gene3D" id="2.60.200.40">
    <property type="match status" value="1"/>
</dbReference>
<keyword evidence="7" id="KW-0067">ATP-binding</keyword>
<dbReference type="GO" id="GO:0016301">
    <property type="term" value="F:kinase activity"/>
    <property type="evidence" value="ECO:0007669"/>
    <property type="project" value="UniProtKB-KW"/>
</dbReference>
<sequence length="294" mass="31682">MSAKSNILLVVNPKAGSMDVDLVRSKMSEITSKQKLSFETFETTGNNDKEQLSKKVEHSQFSRVIAAGGDGTINLVASVIVNTEVSLGILACGSANGLARNLDIPNDLEQQIHKAIAINTTKMDVLMVNGVLCMHIAGLGLNAELIRNYSNSKIRGKLGYALGSIPTLLKSDYPYNFEIVINGKSENHQGVLLAIANAADYGTGATINANAILNDGKFEVVLFKAFNLYQIFKTFSSNPKIESEHAETYSVTTVQINCSKAMALQVDGEFIGETTTVKAHILHRALKLASMDTA</sequence>
<evidence type="ECO:0000256" key="2">
    <source>
        <dbReference type="ARBA" id="ARBA00022516"/>
    </source>
</evidence>
<evidence type="ECO:0000313" key="14">
    <source>
        <dbReference type="Proteomes" id="UP000321578"/>
    </source>
</evidence>
<keyword evidence="11" id="KW-1208">Phospholipid metabolism</keyword>
<dbReference type="AlphaFoldDB" id="A0A5C6ZKQ3"/>
<dbReference type="OrthoDB" id="9786026at2"/>
<dbReference type="InterPro" id="IPR001206">
    <property type="entry name" value="Diacylglycerol_kinase_cat_dom"/>
</dbReference>
<evidence type="ECO:0000256" key="3">
    <source>
        <dbReference type="ARBA" id="ARBA00022679"/>
    </source>
</evidence>
<evidence type="ECO:0000256" key="10">
    <source>
        <dbReference type="ARBA" id="ARBA00023209"/>
    </source>
</evidence>
<dbReference type="GO" id="GO:0005524">
    <property type="term" value="F:ATP binding"/>
    <property type="evidence" value="ECO:0007669"/>
    <property type="project" value="UniProtKB-KW"/>
</dbReference>
<keyword evidence="5" id="KW-0547">Nucleotide-binding</keyword>
<comment type="cofactor">
    <cofactor evidence="1">
        <name>Mg(2+)</name>
        <dbReference type="ChEBI" id="CHEBI:18420"/>
    </cofactor>
</comment>
<keyword evidence="2" id="KW-0444">Lipid biosynthesis</keyword>
<dbReference type="GO" id="GO:0046872">
    <property type="term" value="F:metal ion binding"/>
    <property type="evidence" value="ECO:0007669"/>
    <property type="project" value="UniProtKB-KW"/>
</dbReference>
<evidence type="ECO:0000256" key="9">
    <source>
        <dbReference type="ARBA" id="ARBA00023098"/>
    </source>
</evidence>
<evidence type="ECO:0000256" key="4">
    <source>
        <dbReference type="ARBA" id="ARBA00022723"/>
    </source>
</evidence>
<protein>
    <submittedName>
        <fullName evidence="13">YegS/Rv2252/BmrU family lipid kinase</fullName>
    </submittedName>
</protein>
<keyword evidence="9" id="KW-0443">Lipid metabolism</keyword>
<dbReference type="PANTHER" id="PTHR12358:SF106">
    <property type="entry name" value="LIPID KINASE YEGS"/>
    <property type="match status" value="1"/>
</dbReference>
<evidence type="ECO:0000256" key="11">
    <source>
        <dbReference type="ARBA" id="ARBA00023264"/>
    </source>
</evidence>
<dbReference type="NCBIfam" id="TIGR00147">
    <property type="entry name" value="YegS/Rv2252/BmrU family lipid kinase"/>
    <property type="match status" value="1"/>
</dbReference>
<proteinExistence type="predicted"/>
<keyword evidence="4" id="KW-0479">Metal-binding</keyword>
<dbReference type="InterPro" id="IPR016064">
    <property type="entry name" value="NAD/diacylglycerol_kinase_sf"/>
</dbReference>
<dbReference type="Gene3D" id="3.40.50.10330">
    <property type="entry name" value="Probable inorganic polyphosphate/atp-NAD kinase, domain 1"/>
    <property type="match status" value="1"/>
</dbReference>
<dbReference type="EMBL" id="VORO01000005">
    <property type="protein sequence ID" value="TXD89934.1"/>
    <property type="molecule type" value="Genomic_DNA"/>
</dbReference>
<dbReference type="InterPro" id="IPR050187">
    <property type="entry name" value="Lipid_Phosphate_FormReg"/>
</dbReference>
<evidence type="ECO:0000256" key="1">
    <source>
        <dbReference type="ARBA" id="ARBA00001946"/>
    </source>
</evidence>
<keyword evidence="14" id="KW-1185">Reference proteome</keyword>
<keyword evidence="3" id="KW-0808">Transferase</keyword>
<keyword evidence="10" id="KW-0594">Phospholipid biosynthesis</keyword>
<evidence type="ECO:0000256" key="7">
    <source>
        <dbReference type="ARBA" id="ARBA00022840"/>
    </source>
</evidence>
<dbReference type="InterPro" id="IPR017438">
    <property type="entry name" value="ATP-NAD_kinase_N"/>
</dbReference>
<dbReference type="Pfam" id="PF19279">
    <property type="entry name" value="YegS_C"/>
    <property type="match status" value="1"/>
</dbReference>
<gene>
    <name evidence="13" type="ORF">ESY86_06970</name>
</gene>
<organism evidence="13 14">
    <name type="scientific">Subsaximicrobium wynnwilliamsii</name>
    <dbReference type="NCBI Taxonomy" id="291179"/>
    <lineage>
        <taxon>Bacteria</taxon>
        <taxon>Pseudomonadati</taxon>
        <taxon>Bacteroidota</taxon>
        <taxon>Flavobacteriia</taxon>
        <taxon>Flavobacteriales</taxon>
        <taxon>Flavobacteriaceae</taxon>
        <taxon>Subsaximicrobium</taxon>
    </lineage>
</organism>
<dbReference type="Pfam" id="PF00781">
    <property type="entry name" value="DAGK_cat"/>
    <property type="match status" value="1"/>
</dbReference>
<dbReference type="PANTHER" id="PTHR12358">
    <property type="entry name" value="SPHINGOSINE KINASE"/>
    <property type="match status" value="1"/>
</dbReference>
<comment type="caution">
    <text evidence="13">The sequence shown here is derived from an EMBL/GenBank/DDBJ whole genome shotgun (WGS) entry which is preliminary data.</text>
</comment>
<evidence type="ECO:0000256" key="8">
    <source>
        <dbReference type="ARBA" id="ARBA00022842"/>
    </source>
</evidence>
<dbReference type="PROSITE" id="PS50146">
    <property type="entry name" value="DAGK"/>
    <property type="match status" value="1"/>
</dbReference>
<keyword evidence="8" id="KW-0460">Magnesium</keyword>
<dbReference type="SMART" id="SM00046">
    <property type="entry name" value="DAGKc"/>
    <property type="match status" value="1"/>
</dbReference>
<evidence type="ECO:0000256" key="5">
    <source>
        <dbReference type="ARBA" id="ARBA00022741"/>
    </source>
</evidence>
<dbReference type="InterPro" id="IPR045540">
    <property type="entry name" value="YegS/DAGK_C"/>
</dbReference>
<accession>A0A5C6ZKQ3</accession>